<dbReference type="InterPro" id="IPR010734">
    <property type="entry name" value="Copine_C"/>
</dbReference>
<reference evidence="4" key="1">
    <citation type="journal article" date="2023" name="Mol. Biol. Evol.">
        <title>Third-Generation Sequencing Reveals the Adaptive Role of the Epigenome in Three Deep-Sea Polychaetes.</title>
        <authorList>
            <person name="Perez M."/>
            <person name="Aroh O."/>
            <person name="Sun Y."/>
            <person name="Lan Y."/>
            <person name="Juniper S.K."/>
            <person name="Young C.R."/>
            <person name="Angers B."/>
            <person name="Qian P.Y."/>
        </authorList>
    </citation>
    <scope>NUCLEOTIDE SEQUENCE</scope>
    <source>
        <strain evidence="4">P08H-3</strain>
    </source>
</reference>
<dbReference type="SUPFAM" id="SSF49562">
    <property type="entry name" value="C2 domain (Calcium/lipid-binding domain, CaLB)"/>
    <property type="match status" value="2"/>
</dbReference>
<evidence type="ECO:0000256" key="1">
    <source>
        <dbReference type="ARBA" id="ARBA00009048"/>
    </source>
</evidence>
<dbReference type="SUPFAM" id="SSF53300">
    <property type="entry name" value="vWA-like"/>
    <property type="match status" value="1"/>
</dbReference>
<dbReference type="GO" id="GO:0005544">
    <property type="term" value="F:calcium-dependent phospholipid binding"/>
    <property type="evidence" value="ECO:0007669"/>
    <property type="project" value="InterPro"/>
</dbReference>
<dbReference type="PANTHER" id="PTHR10857">
    <property type="entry name" value="COPINE"/>
    <property type="match status" value="1"/>
</dbReference>
<dbReference type="CDD" id="cd04047">
    <property type="entry name" value="C2B_Copine"/>
    <property type="match status" value="1"/>
</dbReference>
<keyword evidence="2" id="KW-0677">Repeat</keyword>
<sequence>MTTPVRAEEATNSHYTAVSEMKGPTFDSSLECAVDKIELSLSCCKLADTDTFSKSDPSNSIIQLGRTEVIWNNLNPVFVRKFVIDYIFGKTLRLKFEVYDEKLSIQFCAKDLDRKDVFGTSDPFLRIYKLNEDNSETLVHKTEVVKNNLNPRWQSFEISVRTLCNNDYVRQAVVHKLIGYFTTSLEQLKSGAKFKCQNPKKKGKQKKSGEIAVLTAKIEHVYTFIDYIKTDTQINCLIAVDFTDSNGNPRDPKSLHCLNSNKPNAYVEAMEAVGSVIAEYDSDGLFPAWGFGARLPPDGAISHCFPLNDQPSNPYCKSIDGVLDAYKSTLDRVRLSGPTLFAPCINQAAGLARKHTDGSEYFILLILTDGVICDMENTCKAIVGASSLPLSIIIIGIGDADFEAMKILDGDEQRLTFQGQEAERDIVQFFNFSEFEKMKKGRSSNESTDCKMILAAEVLAEVPGQFLSYMQKNNLRPGQV</sequence>
<dbReference type="InterPro" id="IPR037768">
    <property type="entry name" value="C2B_Copine"/>
</dbReference>
<feature type="domain" description="C2" evidence="3">
    <location>
        <begin position="17"/>
        <end position="138"/>
    </location>
</feature>
<dbReference type="InterPro" id="IPR045052">
    <property type="entry name" value="Copine"/>
</dbReference>
<dbReference type="InterPro" id="IPR002035">
    <property type="entry name" value="VWF_A"/>
</dbReference>
<keyword evidence="5" id="KW-1185">Reference proteome</keyword>
<dbReference type="InterPro" id="IPR000008">
    <property type="entry name" value="C2_dom"/>
</dbReference>
<dbReference type="Proteomes" id="UP001208570">
    <property type="component" value="Unassembled WGS sequence"/>
</dbReference>
<comment type="similarity">
    <text evidence="1">Belongs to the copine family.</text>
</comment>
<gene>
    <name evidence="4" type="ORF">LSH36_125g04042</name>
</gene>
<dbReference type="Pfam" id="PF07002">
    <property type="entry name" value="Copine"/>
    <property type="match status" value="1"/>
</dbReference>
<evidence type="ECO:0000259" key="3">
    <source>
        <dbReference type="PROSITE" id="PS50004"/>
    </source>
</evidence>
<evidence type="ECO:0000313" key="5">
    <source>
        <dbReference type="Proteomes" id="UP001208570"/>
    </source>
</evidence>
<dbReference type="CDD" id="cd04048">
    <property type="entry name" value="C2A_Copine"/>
    <property type="match status" value="1"/>
</dbReference>
<comment type="caution">
    <text evidence="4">The sequence shown here is derived from an EMBL/GenBank/DDBJ whole genome shotgun (WGS) entry which is preliminary data.</text>
</comment>
<dbReference type="Pfam" id="PF00168">
    <property type="entry name" value="C2"/>
    <property type="match status" value="2"/>
</dbReference>
<accession>A0AAD9JYP2</accession>
<proteinExistence type="inferred from homology"/>
<evidence type="ECO:0000313" key="4">
    <source>
        <dbReference type="EMBL" id="KAK2160903.1"/>
    </source>
</evidence>
<dbReference type="GO" id="GO:0005886">
    <property type="term" value="C:plasma membrane"/>
    <property type="evidence" value="ECO:0007669"/>
    <property type="project" value="TreeGrafter"/>
</dbReference>
<organism evidence="4 5">
    <name type="scientific">Paralvinella palmiformis</name>
    <dbReference type="NCBI Taxonomy" id="53620"/>
    <lineage>
        <taxon>Eukaryota</taxon>
        <taxon>Metazoa</taxon>
        <taxon>Spiralia</taxon>
        <taxon>Lophotrochozoa</taxon>
        <taxon>Annelida</taxon>
        <taxon>Polychaeta</taxon>
        <taxon>Sedentaria</taxon>
        <taxon>Canalipalpata</taxon>
        <taxon>Terebellida</taxon>
        <taxon>Terebelliformia</taxon>
        <taxon>Alvinellidae</taxon>
        <taxon>Paralvinella</taxon>
    </lineage>
</organism>
<evidence type="ECO:0000256" key="2">
    <source>
        <dbReference type="ARBA" id="ARBA00022737"/>
    </source>
</evidence>
<dbReference type="GO" id="GO:0071277">
    <property type="term" value="P:cellular response to calcium ion"/>
    <property type="evidence" value="ECO:0007669"/>
    <property type="project" value="TreeGrafter"/>
</dbReference>
<dbReference type="InterPro" id="IPR035892">
    <property type="entry name" value="C2_domain_sf"/>
</dbReference>
<dbReference type="InterPro" id="IPR036465">
    <property type="entry name" value="vWFA_dom_sf"/>
</dbReference>
<dbReference type="EMBL" id="JAODUP010000125">
    <property type="protein sequence ID" value="KAK2160903.1"/>
    <property type="molecule type" value="Genomic_DNA"/>
</dbReference>
<dbReference type="PROSITE" id="PS50004">
    <property type="entry name" value="C2"/>
    <property type="match status" value="1"/>
</dbReference>
<dbReference type="AlphaFoldDB" id="A0AAD9JYP2"/>
<protein>
    <recommendedName>
        <fullName evidence="3">C2 domain-containing protein</fullName>
    </recommendedName>
</protein>
<dbReference type="Gene3D" id="2.60.40.150">
    <property type="entry name" value="C2 domain"/>
    <property type="match status" value="2"/>
</dbReference>
<dbReference type="SMART" id="SM00327">
    <property type="entry name" value="VWA"/>
    <property type="match status" value="1"/>
</dbReference>
<dbReference type="PANTHER" id="PTHR10857:SF106">
    <property type="entry name" value="C2 DOMAIN-CONTAINING PROTEIN"/>
    <property type="match status" value="1"/>
</dbReference>
<name>A0AAD9JYP2_9ANNE</name>